<dbReference type="SUPFAM" id="SSF50475">
    <property type="entry name" value="FMN-binding split barrel"/>
    <property type="match status" value="1"/>
</dbReference>
<sequence>MWRKAIRRILPSVPQWATVALESQERSVTAELCWDGGRADATDDHTIASLKPLTVATSIDAGACPVLRYIDAATGRGLGTLRLTKARSFVAANADIHLYEVAAGEHRCLPSPLREWTAWRQNRNMLRHRAANHLNMAPAAAQQLMISYLCPRPVVLVSVDTGTHRNIFPMDLIGPLASAGLFTLALRSSNVSEPVIRDVGRVALSHPPASIKAAVYGLARHHKDALARWDDLSLPIVSSGQFGIPALASALCVQEMTIVHSVVVGSHTFFVARMASSELRHAGAQLHHTAGFHQYERKRRGMPFPEV</sequence>
<dbReference type="InterPro" id="IPR012349">
    <property type="entry name" value="Split_barrel_FMN-bd"/>
</dbReference>
<dbReference type="EMBL" id="JAAQQR010000008">
    <property type="protein sequence ID" value="NID06437.1"/>
    <property type="molecule type" value="Genomic_DNA"/>
</dbReference>
<gene>
    <name evidence="2" type="ORF">HBF26_16195</name>
</gene>
<feature type="domain" description="Flavin reductase like" evidence="1">
    <location>
        <begin position="150"/>
        <end position="293"/>
    </location>
</feature>
<dbReference type="InterPro" id="IPR002563">
    <property type="entry name" value="Flavin_Rdtase-like_dom"/>
</dbReference>
<organism evidence="2 3">
    <name type="scientific">Luteibacter jiangsuensis</name>
    <dbReference type="NCBI Taxonomy" id="637577"/>
    <lineage>
        <taxon>Bacteria</taxon>
        <taxon>Pseudomonadati</taxon>
        <taxon>Pseudomonadota</taxon>
        <taxon>Gammaproteobacteria</taxon>
        <taxon>Lysobacterales</taxon>
        <taxon>Rhodanobacteraceae</taxon>
        <taxon>Luteibacter</taxon>
    </lineage>
</organism>
<dbReference type="Pfam" id="PF01613">
    <property type="entry name" value="Flavin_Reduct"/>
    <property type="match status" value="1"/>
</dbReference>
<evidence type="ECO:0000313" key="2">
    <source>
        <dbReference type="EMBL" id="NID06437.1"/>
    </source>
</evidence>
<evidence type="ECO:0000313" key="3">
    <source>
        <dbReference type="Proteomes" id="UP001429601"/>
    </source>
</evidence>
<proteinExistence type="predicted"/>
<dbReference type="Proteomes" id="UP001429601">
    <property type="component" value="Unassembled WGS sequence"/>
</dbReference>
<name>A0ABX0QA39_9GAMM</name>
<dbReference type="RefSeq" id="WP_167128817.1">
    <property type="nucleotide sequence ID" value="NZ_JAAQQR010000008.1"/>
</dbReference>
<keyword evidence="3" id="KW-1185">Reference proteome</keyword>
<evidence type="ECO:0000259" key="1">
    <source>
        <dbReference type="Pfam" id="PF01613"/>
    </source>
</evidence>
<accession>A0ABX0QA39</accession>
<comment type="caution">
    <text evidence="2">The sequence shown here is derived from an EMBL/GenBank/DDBJ whole genome shotgun (WGS) entry which is preliminary data.</text>
</comment>
<protein>
    <recommendedName>
        <fullName evidence="1">Flavin reductase like domain-containing protein</fullName>
    </recommendedName>
</protein>
<dbReference type="Gene3D" id="2.30.110.10">
    <property type="entry name" value="Electron Transport, Fmn-binding Protein, Chain A"/>
    <property type="match status" value="1"/>
</dbReference>
<reference evidence="2 3" key="1">
    <citation type="journal article" date="2011" name="Curr. Microbiol.">
        <title>Luteibacter jiangsuensis sp. nov.: a methamidophos-degrading bacterium isolated from a methamidophos-manufacturing factory.</title>
        <authorList>
            <person name="Wang L."/>
            <person name="Wang G.L."/>
            <person name="Li S.P."/>
            <person name="Jiang J.D."/>
        </authorList>
    </citation>
    <scope>NUCLEOTIDE SEQUENCE [LARGE SCALE GENOMIC DNA]</scope>
    <source>
        <strain evidence="2 3">CGMCC 1.10133</strain>
    </source>
</reference>